<feature type="transmembrane region" description="Helical" evidence="1">
    <location>
        <begin position="36"/>
        <end position="55"/>
    </location>
</feature>
<dbReference type="Pfam" id="PF04070">
    <property type="entry name" value="DUF378"/>
    <property type="match status" value="1"/>
</dbReference>
<dbReference type="PANTHER" id="PTHR37304:SF1">
    <property type="entry name" value="MEMBRANE PROTEIN"/>
    <property type="match status" value="1"/>
</dbReference>
<proteinExistence type="predicted"/>
<name>A0A2H0DXG0_9BACT</name>
<reference evidence="2 3" key="1">
    <citation type="submission" date="2017-09" db="EMBL/GenBank/DDBJ databases">
        <title>Depth-based differentiation of microbial function through sediment-hosted aquifers and enrichment of novel symbionts in the deep terrestrial subsurface.</title>
        <authorList>
            <person name="Probst A.J."/>
            <person name="Ladd B."/>
            <person name="Jarett J.K."/>
            <person name="Geller-Mcgrath D.E."/>
            <person name="Sieber C.M."/>
            <person name="Emerson J.B."/>
            <person name="Anantharaman K."/>
            <person name="Thomas B.C."/>
            <person name="Malmstrom R."/>
            <person name="Stieglmeier M."/>
            <person name="Klingl A."/>
            <person name="Woyke T."/>
            <person name="Ryan C.M."/>
            <person name="Banfield J.F."/>
        </authorList>
    </citation>
    <scope>NUCLEOTIDE SEQUENCE [LARGE SCALE GENOMIC DNA]</scope>
    <source>
        <strain evidence="2">CG22_combo_CG10-13_8_21_14_all_43_18</strain>
    </source>
</reference>
<evidence type="ECO:0000256" key="1">
    <source>
        <dbReference type="SAM" id="Phobius"/>
    </source>
</evidence>
<dbReference type="PANTHER" id="PTHR37304">
    <property type="entry name" value="MEMBRANE PROTEIN-RELATED"/>
    <property type="match status" value="1"/>
</dbReference>
<feature type="transmembrane region" description="Helical" evidence="1">
    <location>
        <begin position="5"/>
        <end position="24"/>
    </location>
</feature>
<dbReference type="EMBL" id="PCTS01000032">
    <property type="protein sequence ID" value="PIP86399.1"/>
    <property type="molecule type" value="Genomic_DNA"/>
</dbReference>
<comment type="caution">
    <text evidence="2">The sequence shown here is derived from an EMBL/GenBank/DDBJ whole genome shotgun (WGS) entry which is preliminary data.</text>
</comment>
<keyword evidence="1" id="KW-1133">Transmembrane helix</keyword>
<evidence type="ECO:0000313" key="2">
    <source>
        <dbReference type="EMBL" id="PIP86399.1"/>
    </source>
</evidence>
<gene>
    <name evidence="2" type="ORF">COW82_02305</name>
</gene>
<evidence type="ECO:0000313" key="3">
    <source>
        <dbReference type="Proteomes" id="UP000231276"/>
    </source>
</evidence>
<dbReference type="AlphaFoldDB" id="A0A2H0DXG0"/>
<dbReference type="InterPro" id="IPR007211">
    <property type="entry name" value="DUF378"/>
</dbReference>
<accession>A0A2H0DXG0</accession>
<keyword evidence="1" id="KW-0812">Transmembrane</keyword>
<dbReference type="Proteomes" id="UP000231276">
    <property type="component" value="Unassembled WGS sequence"/>
</dbReference>
<protein>
    <submittedName>
        <fullName evidence="2">DUF378 domain-containing protein</fullName>
    </submittedName>
</protein>
<organism evidence="2 3">
    <name type="scientific">Candidatus Campbellbacteria bacterium CG22_combo_CG10-13_8_21_14_all_43_18</name>
    <dbReference type="NCBI Taxonomy" id="1974530"/>
    <lineage>
        <taxon>Bacteria</taxon>
        <taxon>Candidatus Campbelliibacteriota</taxon>
    </lineage>
</organism>
<sequence>MHKTAFILLVIGGLNWLLVGLFNWDIGSLFGGMDAIISRIIYLLVGLSAIVEIFGHKKTCRECVKRGDSSMPEGHQSGADSGM</sequence>
<keyword evidence="1" id="KW-0472">Membrane</keyword>